<keyword evidence="1" id="KW-0732">Signal</keyword>
<dbReference type="Proteomes" id="UP000184233">
    <property type="component" value="Unassembled WGS sequence"/>
</dbReference>
<dbReference type="PROSITE" id="PS51257">
    <property type="entry name" value="PROKAR_LIPOPROTEIN"/>
    <property type="match status" value="1"/>
</dbReference>
<feature type="signal peptide" evidence="1">
    <location>
        <begin position="1"/>
        <end position="20"/>
    </location>
</feature>
<evidence type="ECO:0000313" key="2">
    <source>
        <dbReference type="EMBL" id="OJX61131.1"/>
    </source>
</evidence>
<name>A0A1M3L6E2_9BACT</name>
<dbReference type="SUPFAM" id="SSF50939">
    <property type="entry name" value="Sialidases"/>
    <property type="match status" value="1"/>
</dbReference>
<dbReference type="AlphaFoldDB" id="A0A1M3L6E2"/>
<dbReference type="InterPro" id="IPR036278">
    <property type="entry name" value="Sialidase_sf"/>
</dbReference>
<proteinExistence type="predicted"/>
<accession>A0A1M3L6E2</accession>
<protein>
    <recommendedName>
        <fullName evidence="4">Secretion system C-terminal sorting domain-containing protein</fullName>
    </recommendedName>
</protein>
<evidence type="ECO:0008006" key="4">
    <source>
        <dbReference type="Google" id="ProtNLM"/>
    </source>
</evidence>
<dbReference type="InterPro" id="IPR026444">
    <property type="entry name" value="Secre_tail"/>
</dbReference>
<dbReference type="STRING" id="1895771.BGO89_00605"/>
<dbReference type="NCBIfam" id="TIGR04183">
    <property type="entry name" value="Por_Secre_tail"/>
    <property type="match status" value="1"/>
</dbReference>
<dbReference type="EMBL" id="MKVH01000002">
    <property type="protein sequence ID" value="OJX61131.1"/>
    <property type="molecule type" value="Genomic_DNA"/>
</dbReference>
<feature type="chain" id="PRO_5013041712" description="Secretion system C-terminal sorting domain-containing protein" evidence="1">
    <location>
        <begin position="21"/>
        <end position="680"/>
    </location>
</feature>
<gene>
    <name evidence="2" type="ORF">BGO89_00605</name>
</gene>
<evidence type="ECO:0000256" key="1">
    <source>
        <dbReference type="SAM" id="SignalP"/>
    </source>
</evidence>
<comment type="caution">
    <text evidence="2">The sequence shown here is derived from an EMBL/GenBank/DDBJ whole genome shotgun (WGS) entry which is preliminary data.</text>
</comment>
<sequence>MKRSLLLAGSAAMLACGTLAAQVRVNPGLRTNSPQSILNNVKMTEAPVRVPLEKNNAASTQALSYKDMYQTDFFPQFETFTIHQVLVQEPKSGALFLVQNHRRFTNNTLDGGQVELHVSTNDGASWTESRILDKSNVVFAMPSFAVANPNDESDPTKMMWFLYGFTYPGPNWSRTSQLSLIKTTGDPFEFPLEGPENGNTAGYTWNYGTIATSGGANPVTFFASELGTGTGNAQYGAYGVFAFDYSSEDFVTSSMPSQWDVSNFRPSPNPASSYNAQIHISTDPDGRTYAAVNNIFADDQENRVPAVSISDDRGTSWTTWNRLPVSALTAYRTEANWTGTLQLVGAYEQDAFTVTGENEWSYIMRVGEVQDNRWANIHIVEAYYKSGAWGIRRIAEINGFPIITSRQDSISGGTDGAARATWTSNYDGNPQGHEVEVARDAAGNLLVKWIDENPAHGMFRFASPVNIATFDQQNNRWNTGTLDSMMTTDMYYSYRKAGSTSWSPAVNITNDTKYDKGTRIPAVIKSINKVPVIYSQGITKAQINAQSPYAPGLQALPDILLETQMDYRTPNTIRYSNFDAENPTSVEEQNPINYSFKFNGVTPNPATSASEVTFTLDRPGMVAVELYDVLGNKVRTLANGSMDTGVHGLTINAATISAGSYYVSLTVDGARITKPLVVVK</sequence>
<evidence type="ECO:0000313" key="3">
    <source>
        <dbReference type="Proteomes" id="UP000184233"/>
    </source>
</evidence>
<organism evidence="2 3">
    <name type="scientific">Candidatus Kapaibacterium thiocyanatum</name>
    <dbReference type="NCBI Taxonomy" id="1895771"/>
    <lineage>
        <taxon>Bacteria</taxon>
        <taxon>Pseudomonadati</taxon>
        <taxon>Candidatus Kapaibacteriota</taxon>
        <taxon>Candidatus Kapaibacteriia</taxon>
        <taxon>Candidatus Kapaibacteriales</taxon>
        <taxon>Candidatus Kapaibacteriaceae</taxon>
        <taxon>Candidatus Kapaibacterium</taxon>
    </lineage>
</organism>
<reference evidence="2 3" key="1">
    <citation type="submission" date="2016-09" db="EMBL/GenBank/DDBJ databases">
        <title>Genome-resolved meta-omics ties microbial dynamics to process performance in biotechnology for thiocyanate degradation.</title>
        <authorList>
            <person name="Kantor R.S."/>
            <person name="Huddy R.J."/>
            <person name="Iyer R."/>
            <person name="Thomas B.C."/>
            <person name="Brown C.T."/>
            <person name="Anantharaman K."/>
            <person name="Tringe S."/>
            <person name="Hettich R.L."/>
            <person name="Harrison S.T."/>
            <person name="Banfield J.F."/>
        </authorList>
    </citation>
    <scope>NUCLEOTIDE SEQUENCE [LARGE SCALE GENOMIC DNA]</scope>
    <source>
        <strain evidence="2">59-99</strain>
    </source>
</reference>